<dbReference type="InterPro" id="IPR000792">
    <property type="entry name" value="Tscrpt_reg_LuxR_C"/>
</dbReference>
<comment type="caution">
    <text evidence="2">The sequence shown here is derived from an EMBL/GenBank/DDBJ whole genome shotgun (WGS) entry which is preliminary data.</text>
</comment>
<reference evidence="2 3" key="1">
    <citation type="submission" date="2016-08" db="EMBL/GenBank/DDBJ databases">
        <title>Draft genome sequence of Candidatus Piscirickettsia litoralis, from seawater.</title>
        <authorList>
            <person name="Wan X."/>
            <person name="Lee A.J."/>
            <person name="Hou S."/>
            <person name="Donachie S.P."/>
        </authorList>
    </citation>
    <scope>NUCLEOTIDE SEQUENCE [LARGE SCALE GENOMIC DNA]</scope>
    <source>
        <strain evidence="2 3">Y2</strain>
    </source>
</reference>
<dbReference type="SUPFAM" id="SSF46894">
    <property type="entry name" value="C-terminal effector domain of the bipartite response regulators"/>
    <property type="match status" value="1"/>
</dbReference>
<sequence length="80" mass="9613">MKIFIKNYRHSRIEGPIENNFLSKAEYKYALLLKDQLSYKEISEKLNRSIRSVEDAVYKLKDKFNLKDVRTLQSYLKLIL</sequence>
<protein>
    <recommendedName>
        <fullName evidence="1">HTH luxR-type domain-containing protein</fullName>
    </recommendedName>
</protein>
<dbReference type="Proteomes" id="UP000094329">
    <property type="component" value="Unassembled WGS sequence"/>
</dbReference>
<dbReference type="EMBL" id="MDTU01000002">
    <property type="protein sequence ID" value="ODN41454.1"/>
    <property type="molecule type" value="Genomic_DNA"/>
</dbReference>
<keyword evidence="3" id="KW-1185">Reference proteome</keyword>
<accession>A0ABX2ZYJ4</accession>
<gene>
    <name evidence="2" type="ORF">BGC07_15135</name>
</gene>
<evidence type="ECO:0000259" key="1">
    <source>
        <dbReference type="SMART" id="SM00421"/>
    </source>
</evidence>
<dbReference type="Gene3D" id="1.10.10.10">
    <property type="entry name" value="Winged helix-like DNA-binding domain superfamily/Winged helix DNA-binding domain"/>
    <property type="match status" value="1"/>
</dbReference>
<organism evidence="2 3">
    <name type="scientific">Piscirickettsia litoralis</name>
    <dbReference type="NCBI Taxonomy" id="1891921"/>
    <lineage>
        <taxon>Bacteria</taxon>
        <taxon>Pseudomonadati</taxon>
        <taxon>Pseudomonadota</taxon>
        <taxon>Gammaproteobacteria</taxon>
        <taxon>Thiotrichales</taxon>
        <taxon>Piscirickettsiaceae</taxon>
        <taxon>Piscirickettsia</taxon>
    </lineage>
</organism>
<dbReference type="SMART" id="SM00421">
    <property type="entry name" value="HTH_LUXR"/>
    <property type="match status" value="1"/>
</dbReference>
<evidence type="ECO:0000313" key="2">
    <source>
        <dbReference type="EMBL" id="ODN41454.1"/>
    </source>
</evidence>
<dbReference type="InterPro" id="IPR016032">
    <property type="entry name" value="Sig_transdc_resp-reg_C-effctor"/>
</dbReference>
<evidence type="ECO:0000313" key="3">
    <source>
        <dbReference type="Proteomes" id="UP000094329"/>
    </source>
</evidence>
<name>A0ABX2ZYJ4_9GAMM</name>
<proteinExistence type="predicted"/>
<dbReference type="InterPro" id="IPR036388">
    <property type="entry name" value="WH-like_DNA-bd_sf"/>
</dbReference>
<feature type="domain" description="HTH luxR-type" evidence="1">
    <location>
        <begin position="19"/>
        <end position="76"/>
    </location>
</feature>